<dbReference type="Proteomes" id="UP000440578">
    <property type="component" value="Unassembled WGS sequence"/>
</dbReference>
<dbReference type="EMBL" id="VIIS01001697">
    <property type="protein sequence ID" value="KAF0294233.1"/>
    <property type="molecule type" value="Genomic_DNA"/>
</dbReference>
<accession>A0A6A4VKQ2</accession>
<gene>
    <name evidence="2" type="ORF">FJT64_008086</name>
</gene>
<sequence length="159" mass="16995">MAEADMAKVLRSIMGRRDKSAPTPAVSAEPEDADGRQQGDGRNMERRVSISRSGRYKQRDKRRSGIWDNPQLVHDNGSAAGHAAPPGAPAAPPAVPPAAPATNDKENSDAGSVRSKDSVRSRCSSVLLDTSQVTQELLDLADQQLTREQAVRAVTVTNL</sequence>
<dbReference type="AlphaFoldDB" id="A0A6A4VKQ2"/>
<proteinExistence type="predicted"/>
<name>A0A6A4VKQ2_AMPAM</name>
<organism evidence="2 3">
    <name type="scientific">Amphibalanus amphitrite</name>
    <name type="common">Striped barnacle</name>
    <name type="synonym">Balanus amphitrite</name>
    <dbReference type="NCBI Taxonomy" id="1232801"/>
    <lineage>
        <taxon>Eukaryota</taxon>
        <taxon>Metazoa</taxon>
        <taxon>Ecdysozoa</taxon>
        <taxon>Arthropoda</taxon>
        <taxon>Crustacea</taxon>
        <taxon>Multicrustacea</taxon>
        <taxon>Cirripedia</taxon>
        <taxon>Thoracica</taxon>
        <taxon>Thoracicalcarea</taxon>
        <taxon>Balanomorpha</taxon>
        <taxon>Balanoidea</taxon>
        <taxon>Balanidae</taxon>
        <taxon>Amphibalaninae</taxon>
        <taxon>Amphibalanus</taxon>
    </lineage>
</organism>
<evidence type="ECO:0000313" key="3">
    <source>
        <dbReference type="Proteomes" id="UP000440578"/>
    </source>
</evidence>
<feature type="compositionally biased region" description="Basic and acidic residues" evidence="1">
    <location>
        <begin position="33"/>
        <end position="48"/>
    </location>
</feature>
<feature type="compositionally biased region" description="Basic residues" evidence="1">
    <location>
        <begin position="54"/>
        <end position="64"/>
    </location>
</feature>
<feature type="region of interest" description="Disordered" evidence="1">
    <location>
        <begin position="1"/>
        <end position="122"/>
    </location>
</feature>
<evidence type="ECO:0000256" key="1">
    <source>
        <dbReference type="SAM" id="MobiDB-lite"/>
    </source>
</evidence>
<feature type="compositionally biased region" description="Pro residues" evidence="1">
    <location>
        <begin position="86"/>
        <end position="99"/>
    </location>
</feature>
<keyword evidence="3" id="KW-1185">Reference proteome</keyword>
<comment type="caution">
    <text evidence="2">The sequence shown here is derived from an EMBL/GenBank/DDBJ whole genome shotgun (WGS) entry which is preliminary data.</text>
</comment>
<reference evidence="2 3" key="1">
    <citation type="submission" date="2019-07" db="EMBL/GenBank/DDBJ databases">
        <title>Draft genome assembly of a fouling barnacle, Amphibalanus amphitrite (Darwin, 1854): The first reference genome for Thecostraca.</title>
        <authorList>
            <person name="Kim W."/>
        </authorList>
    </citation>
    <scope>NUCLEOTIDE SEQUENCE [LARGE SCALE GENOMIC DNA]</scope>
    <source>
        <strain evidence="2">SNU_AA5</strain>
        <tissue evidence="2">Soma without cirri and trophi</tissue>
    </source>
</reference>
<protein>
    <submittedName>
        <fullName evidence="2">Uncharacterized protein</fullName>
    </submittedName>
</protein>
<feature type="compositionally biased region" description="Basic and acidic residues" evidence="1">
    <location>
        <begin position="103"/>
        <end position="120"/>
    </location>
</feature>
<evidence type="ECO:0000313" key="2">
    <source>
        <dbReference type="EMBL" id="KAF0294233.1"/>
    </source>
</evidence>